<accession>A0A0A1YGP5</accession>
<proteinExistence type="inferred from homology"/>
<dbReference type="InterPro" id="IPR006311">
    <property type="entry name" value="TAT_signal"/>
</dbReference>
<keyword evidence="5" id="KW-1185">Reference proteome</keyword>
<organism evidence="4 5">
    <name type="scientific">Pseudomonas taeanensis MS-3</name>
    <dbReference type="NCBI Taxonomy" id="1395571"/>
    <lineage>
        <taxon>Bacteria</taxon>
        <taxon>Pseudomonadati</taxon>
        <taxon>Pseudomonadota</taxon>
        <taxon>Gammaproteobacteria</taxon>
        <taxon>Pseudomonadales</taxon>
        <taxon>Pseudomonadaceae</taxon>
        <taxon>Pseudomonas</taxon>
    </lineage>
</organism>
<dbReference type="Pfam" id="PF02630">
    <property type="entry name" value="SCO1-SenC"/>
    <property type="match status" value="1"/>
</dbReference>
<keyword evidence="3" id="KW-1015">Disulfide bond</keyword>
<dbReference type="AlphaFoldDB" id="A0A0A1YGP5"/>
<dbReference type="EMBL" id="AWSQ01000004">
    <property type="protein sequence ID" value="KFX69065.1"/>
    <property type="molecule type" value="Genomic_DNA"/>
</dbReference>
<dbReference type="eggNOG" id="COG1999">
    <property type="taxonomic scope" value="Bacteria"/>
</dbReference>
<dbReference type="OrthoDB" id="5567697at2"/>
<dbReference type="CDD" id="cd02968">
    <property type="entry name" value="SCO"/>
    <property type="match status" value="1"/>
</dbReference>
<dbReference type="GO" id="GO:0046872">
    <property type="term" value="F:metal ion binding"/>
    <property type="evidence" value="ECO:0007669"/>
    <property type="project" value="UniProtKB-KW"/>
</dbReference>
<name>A0A0A1YGP5_9PSED</name>
<dbReference type="SUPFAM" id="SSF52833">
    <property type="entry name" value="Thioredoxin-like"/>
    <property type="match status" value="1"/>
</dbReference>
<dbReference type="PANTHER" id="PTHR12151">
    <property type="entry name" value="ELECTRON TRANSPORT PROTIN SCO1/SENC FAMILY MEMBER"/>
    <property type="match status" value="1"/>
</dbReference>
<feature type="disulfide bond" description="Redox-active" evidence="3">
    <location>
        <begin position="86"/>
        <end position="90"/>
    </location>
</feature>
<dbReference type="InterPro" id="IPR003782">
    <property type="entry name" value="SCO1/SenC"/>
</dbReference>
<evidence type="ECO:0000313" key="5">
    <source>
        <dbReference type="Proteomes" id="UP000030063"/>
    </source>
</evidence>
<comment type="similarity">
    <text evidence="1">Belongs to the SCO1/2 family.</text>
</comment>
<dbReference type="Proteomes" id="UP000030063">
    <property type="component" value="Unassembled WGS sequence"/>
</dbReference>
<comment type="caution">
    <text evidence="4">The sequence shown here is derived from an EMBL/GenBank/DDBJ whole genome shotgun (WGS) entry which is preliminary data.</text>
</comment>
<dbReference type="Gene3D" id="3.40.30.10">
    <property type="entry name" value="Glutaredoxin"/>
    <property type="match status" value="1"/>
</dbReference>
<keyword evidence="2" id="KW-0479">Metal-binding</keyword>
<gene>
    <name evidence="4" type="ORF">TMS3_0116440</name>
</gene>
<dbReference type="PROSITE" id="PS51318">
    <property type="entry name" value="TAT"/>
    <property type="match status" value="1"/>
</dbReference>
<dbReference type="PANTHER" id="PTHR12151:SF5">
    <property type="entry name" value="AT19154P"/>
    <property type="match status" value="1"/>
</dbReference>
<dbReference type="STRING" id="1395571.TMS3_0116440"/>
<dbReference type="InterPro" id="IPR036249">
    <property type="entry name" value="Thioredoxin-like_sf"/>
</dbReference>
<evidence type="ECO:0000313" key="4">
    <source>
        <dbReference type="EMBL" id="KFX69065.1"/>
    </source>
</evidence>
<evidence type="ECO:0000256" key="3">
    <source>
        <dbReference type="PIRSR" id="PIRSR603782-2"/>
    </source>
</evidence>
<evidence type="ECO:0000256" key="1">
    <source>
        <dbReference type="ARBA" id="ARBA00010996"/>
    </source>
</evidence>
<keyword evidence="2" id="KW-0186">Copper</keyword>
<feature type="binding site" evidence="2">
    <location>
        <position position="90"/>
    </location>
    <ligand>
        <name>Cu cation</name>
        <dbReference type="ChEBI" id="CHEBI:23378"/>
    </ligand>
</feature>
<reference evidence="4 5" key="1">
    <citation type="journal article" date="2014" name="Genome Announc.">
        <title>Draft Genome Sequence of Petroleum Oil-Degrading Marine Bacterium Pseudomonas taeanensis Strain MS-3, Isolated from a Crude Oil-Contaminated Seashore.</title>
        <authorList>
            <person name="Lee S.Y."/>
            <person name="Kim S.H."/>
            <person name="Lee D.G."/>
            <person name="Shin S."/>
            <person name="Yun S.H."/>
            <person name="Choi C.W."/>
            <person name="Chung Y.H."/>
            <person name="Choi J.S."/>
            <person name="Kahng H.Y."/>
            <person name="Kim S.I."/>
        </authorList>
    </citation>
    <scope>NUCLEOTIDE SEQUENCE [LARGE SCALE GENOMIC DNA]</scope>
    <source>
        <strain evidence="4 5">MS-3</strain>
    </source>
</reference>
<feature type="binding site" evidence="2">
    <location>
        <position position="86"/>
    </location>
    <ligand>
        <name>Cu cation</name>
        <dbReference type="ChEBI" id="CHEBI:23378"/>
    </ligand>
</feature>
<sequence length="227" mass="25247">MNTRRKLLAGIGTAALGGLLWGRTSLQAHEAFESAAIDMADASVDGAQNSYFPNVWLDSHEGKRVRFYDDLVRGKIAVINFMFVQCGDICPTMTANLIKVQKLLGERMGRDIFMYSISLQPLMDTPEVLKAYAEMHRVQPGWQFLTGTEADIKRLRYGLGFYDPEPEVDRNLGTHTGMLRIGNDRSERWTMAPALAEPERILATINHVDSTMVHTAYRPVAAASGLG</sequence>
<dbReference type="RefSeq" id="WP_025166295.1">
    <property type="nucleotide sequence ID" value="NZ_AWSQ01000004.1"/>
</dbReference>
<evidence type="ECO:0000256" key="2">
    <source>
        <dbReference type="PIRSR" id="PIRSR603782-1"/>
    </source>
</evidence>
<protein>
    <submittedName>
        <fullName evidence="4">Electron transporter SenC</fullName>
    </submittedName>
</protein>